<dbReference type="AlphaFoldDB" id="A0A8H5CNS0"/>
<keyword evidence="2" id="KW-0472">Membrane</keyword>
<evidence type="ECO:0000256" key="1">
    <source>
        <dbReference type="SAM" id="MobiDB-lite"/>
    </source>
</evidence>
<dbReference type="Proteomes" id="UP000559256">
    <property type="component" value="Unassembled WGS sequence"/>
</dbReference>
<proteinExistence type="predicted"/>
<feature type="transmembrane region" description="Helical" evidence="2">
    <location>
        <begin position="220"/>
        <end position="239"/>
    </location>
</feature>
<comment type="caution">
    <text evidence="3">The sequence shown here is derived from an EMBL/GenBank/DDBJ whole genome shotgun (WGS) entry which is preliminary data.</text>
</comment>
<dbReference type="EMBL" id="JAACJM010000130">
    <property type="protein sequence ID" value="KAF5344017.1"/>
    <property type="molecule type" value="Genomic_DNA"/>
</dbReference>
<keyword evidence="4" id="KW-1185">Reference proteome</keyword>
<evidence type="ECO:0000256" key="2">
    <source>
        <dbReference type="SAM" id="Phobius"/>
    </source>
</evidence>
<evidence type="ECO:0008006" key="5">
    <source>
        <dbReference type="Google" id="ProtNLM"/>
    </source>
</evidence>
<evidence type="ECO:0000313" key="3">
    <source>
        <dbReference type="EMBL" id="KAF5344017.1"/>
    </source>
</evidence>
<protein>
    <recommendedName>
        <fullName evidence="5">Transmembrane protein</fullName>
    </recommendedName>
</protein>
<feature type="region of interest" description="Disordered" evidence="1">
    <location>
        <begin position="1"/>
        <end position="25"/>
    </location>
</feature>
<accession>A0A8H5CNS0</accession>
<feature type="transmembrane region" description="Helical" evidence="2">
    <location>
        <begin position="251"/>
        <end position="271"/>
    </location>
</feature>
<organism evidence="3 4">
    <name type="scientific">Tetrapyrgos nigripes</name>
    <dbReference type="NCBI Taxonomy" id="182062"/>
    <lineage>
        <taxon>Eukaryota</taxon>
        <taxon>Fungi</taxon>
        <taxon>Dikarya</taxon>
        <taxon>Basidiomycota</taxon>
        <taxon>Agaricomycotina</taxon>
        <taxon>Agaricomycetes</taxon>
        <taxon>Agaricomycetidae</taxon>
        <taxon>Agaricales</taxon>
        <taxon>Marasmiineae</taxon>
        <taxon>Marasmiaceae</taxon>
        <taxon>Tetrapyrgos</taxon>
    </lineage>
</organism>
<feature type="transmembrane region" description="Helical" evidence="2">
    <location>
        <begin position="181"/>
        <end position="200"/>
    </location>
</feature>
<keyword evidence="2" id="KW-1133">Transmembrane helix</keyword>
<keyword evidence="2" id="KW-0812">Transmembrane</keyword>
<sequence>MIAEAVAKTDVSQTTPEPNPNHHHPAVKFHFRLCKHPDINEAPLPSSQDCKEQVGSALYVPTKSQQQFLVTEFNEYEDQATVALTKLALPVDGSNKAIIKGNSQGDIVACNASFDLPSSEHPEVNVSAKLQRGGGFSWSLHRHMALDGTQSATVRSLYGANAVQCWTYYNNNNDRWTLRSVISLLFALDTAVTCIESGALYRSLLSIQKEPSTRAPVTDIVIIFLAATVVFIVDLFFAAKVHYLGRCHWTVVAFIVTMALIAAGTGLAGIVNLSTAEDNRDILTSKETIPDRAEPS</sequence>
<dbReference type="OrthoDB" id="2864380at2759"/>
<evidence type="ECO:0000313" key="4">
    <source>
        <dbReference type="Proteomes" id="UP000559256"/>
    </source>
</evidence>
<gene>
    <name evidence="3" type="ORF">D9758_012932</name>
</gene>
<reference evidence="3 4" key="1">
    <citation type="journal article" date="2020" name="ISME J.">
        <title>Uncovering the hidden diversity of litter-decomposition mechanisms in mushroom-forming fungi.</title>
        <authorList>
            <person name="Floudas D."/>
            <person name="Bentzer J."/>
            <person name="Ahren D."/>
            <person name="Johansson T."/>
            <person name="Persson P."/>
            <person name="Tunlid A."/>
        </authorList>
    </citation>
    <scope>NUCLEOTIDE SEQUENCE [LARGE SCALE GENOMIC DNA]</scope>
    <source>
        <strain evidence="3 4">CBS 291.85</strain>
    </source>
</reference>
<name>A0A8H5CNS0_9AGAR</name>